<keyword evidence="3" id="KW-0378">Hydrolase</keyword>
<dbReference type="PANTHER" id="PTHR43142">
    <property type="entry name" value="CARBOXYLIC ESTER HYDROLASE"/>
    <property type="match status" value="1"/>
</dbReference>
<keyword evidence="5" id="KW-0325">Glycoprotein</keyword>
<dbReference type="EnsemblMetazoa" id="GAUT030413-RA">
    <property type="protein sequence ID" value="GAUT030413-PA"/>
    <property type="gene ID" value="GAUT030413"/>
</dbReference>
<protein>
    <recommendedName>
        <fullName evidence="6">carboxylesterase</fullName>
        <ecNumber evidence="6">3.1.1.1</ecNumber>
    </recommendedName>
</protein>
<evidence type="ECO:0000256" key="4">
    <source>
        <dbReference type="ARBA" id="ARBA00023157"/>
    </source>
</evidence>
<feature type="domain" description="Carboxylesterase type B" evidence="7">
    <location>
        <begin position="569"/>
        <end position="735"/>
    </location>
</feature>
<name>A0A1A9V9U4_GLOAU</name>
<dbReference type="STRING" id="7395.A0A1A9V9U4"/>
<evidence type="ECO:0000259" key="7">
    <source>
        <dbReference type="Pfam" id="PF00135"/>
    </source>
</evidence>
<comment type="similarity">
    <text evidence="1">Belongs to the type-B carboxylesterase/lipase family.</text>
</comment>
<organism evidence="8 9">
    <name type="scientific">Glossina austeni</name>
    <name type="common">Savannah tsetse fly</name>
    <dbReference type="NCBI Taxonomy" id="7395"/>
    <lineage>
        <taxon>Eukaryota</taxon>
        <taxon>Metazoa</taxon>
        <taxon>Ecdysozoa</taxon>
        <taxon>Arthropoda</taxon>
        <taxon>Hexapoda</taxon>
        <taxon>Insecta</taxon>
        <taxon>Pterygota</taxon>
        <taxon>Neoptera</taxon>
        <taxon>Endopterygota</taxon>
        <taxon>Diptera</taxon>
        <taxon>Brachycera</taxon>
        <taxon>Muscomorpha</taxon>
        <taxon>Hippoboscoidea</taxon>
        <taxon>Glossinidae</taxon>
        <taxon>Glossina</taxon>
    </lineage>
</organism>
<dbReference type="VEuPathDB" id="VectorBase:GAUT030413"/>
<dbReference type="SUPFAM" id="SSF53474">
    <property type="entry name" value="alpha/beta-Hydrolases"/>
    <property type="match status" value="2"/>
</dbReference>
<evidence type="ECO:0000256" key="1">
    <source>
        <dbReference type="ARBA" id="ARBA00005964"/>
    </source>
</evidence>
<dbReference type="Pfam" id="PF00135">
    <property type="entry name" value="COesterase"/>
    <property type="match status" value="2"/>
</dbReference>
<evidence type="ECO:0000313" key="9">
    <source>
        <dbReference type="Proteomes" id="UP000078200"/>
    </source>
</evidence>
<dbReference type="InterPro" id="IPR002018">
    <property type="entry name" value="CarbesteraseB"/>
</dbReference>
<dbReference type="Proteomes" id="UP000078200">
    <property type="component" value="Unassembled WGS sequence"/>
</dbReference>
<dbReference type="GO" id="GO:0106435">
    <property type="term" value="F:carboxylesterase activity"/>
    <property type="evidence" value="ECO:0007669"/>
    <property type="project" value="UniProtKB-EC"/>
</dbReference>
<dbReference type="InterPro" id="IPR029058">
    <property type="entry name" value="AB_hydrolase_fold"/>
</dbReference>
<evidence type="ECO:0000256" key="6">
    <source>
        <dbReference type="ARBA" id="ARBA00039155"/>
    </source>
</evidence>
<dbReference type="PANTHER" id="PTHR43142:SF1">
    <property type="entry name" value="CARBOXYLIC ESTER HYDROLASE"/>
    <property type="match status" value="1"/>
</dbReference>
<evidence type="ECO:0000313" key="8">
    <source>
        <dbReference type="EnsemblMetazoa" id="GAUT030413-PA"/>
    </source>
</evidence>
<sequence length="738" mass="83249">MLTSGVKKLLNVFGFAKEDDTGKHYETLKIDQGCIRGLKVQSIYGDWYYSFEGIPFAEPPVGSLRFKSPQPIGCWSGVKDCLQFKHKPLQKNENGEIEGSEDCLYLNVFSKNISTKEKLPVLVWIYGGGFGTGGCIRDYMYGPDYFMMEDVVLVTFNYRLSMIGFLSLCDPDVEVPGNAGLKDQVLALKWVKYNIAYFGGDPNNVTLFGQNAGGSSVHYMLCTDRARNLFHKAICQSGCMLHDWAISHDAIELTYLLACRKGYKGPRDNDKCILEVLQAVPAEKLIDIDDLDTVGRYKSYLYAFLPSIEPYENKDSIITRPIWDLIKSGWGNNIPLIVGGTSFEGLFMYPILKRLPEVVERLKTKRVKLLPNDFPVECTNMAKILTKLHFGDKQTIEDSVCPLLDVTRWRYAKAPTYQYCFDFDSPAFNHHRELLSGGDFTEGVAHGDDLSYLFYSYYSSKLDTYCQEYFIIRRKDDSYAQRCEPIKQDEDEFGENTEVVLTALGPVRGIKSISVYGHEYSSFEGIPYAEPPLGQLRFKSPVPVKAWTDIKDCRYSKSKAMQKNSQGAHSKTKLPVMVWIHGGGFSTGSCNKDYICGPDYFMMEDVVLVTFNYRLSMFGFLNLCDSSVSVPGNAGLKDQVLALKWIKNNISYFGGDDNCITLFGQDAGAVSVHFMLSTDRARNLFHKAICQSGSMLNDWAISYDAIEMSYLLACRKGYKGCRDDDKCILKFLQSVAAE</sequence>
<dbReference type="EC" id="3.1.1.1" evidence="6"/>
<keyword evidence="4" id="KW-1015">Disulfide bond</keyword>
<feature type="domain" description="Carboxylesterase type B" evidence="7">
    <location>
        <begin position="27"/>
        <end position="473"/>
    </location>
</feature>
<accession>A0A1A9V9U4</accession>
<proteinExistence type="inferred from homology"/>
<evidence type="ECO:0000256" key="3">
    <source>
        <dbReference type="ARBA" id="ARBA00022801"/>
    </source>
</evidence>
<keyword evidence="2" id="KW-0719">Serine esterase</keyword>
<keyword evidence="9" id="KW-1185">Reference proteome</keyword>
<dbReference type="AlphaFoldDB" id="A0A1A9V9U4"/>
<dbReference type="Gene3D" id="3.40.50.1820">
    <property type="entry name" value="alpha/beta hydrolase"/>
    <property type="match status" value="2"/>
</dbReference>
<evidence type="ECO:0000256" key="2">
    <source>
        <dbReference type="ARBA" id="ARBA00022487"/>
    </source>
</evidence>
<evidence type="ECO:0000256" key="5">
    <source>
        <dbReference type="ARBA" id="ARBA00023180"/>
    </source>
</evidence>
<reference evidence="8" key="1">
    <citation type="submission" date="2020-05" db="UniProtKB">
        <authorList>
            <consortium name="EnsemblMetazoa"/>
        </authorList>
    </citation>
    <scope>IDENTIFICATION</scope>
    <source>
        <strain evidence="8">TTRI</strain>
    </source>
</reference>